<dbReference type="AlphaFoldDB" id="A0A9D4BV63"/>
<dbReference type="EMBL" id="JAIWYP010000014">
    <property type="protein sequence ID" value="KAH3710269.1"/>
    <property type="molecule type" value="Genomic_DNA"/>
</dbReference>
<gene>
    <name evidence="2" type="ORF">DPMN_069743</name>
</gene>
<reference evidence="2" key="2">
    <citation type="submission" date="2020-11" db="EMBL/GenBank/DDBJ databases">
        <authorList>
            <person name="McCartney M.A."/>
            <person name="Auch B."/>
            <person name="Kono T."/>
            <person name="Mallez S."/>
            <person name="Becker A."/>
            <person name="Gohl D.M."/>
            <person name="Silverstein K.A.T."/>
            <person name="Koren S."/>
            <person name="Bechman K.B."/>
            <person name="Herman A."/>
            <person name="Abrahante J.E."/>
            <person name="Garbe J."/>
        </authorList>
    </citation>
    <scope>NUCLEOTIDE SEQUENCE</scope>
    <source>
        <strain evidence="2">Duluth1</strain>
        <tissue evidence="2">Whole animal</tissue>
    </source>
</reference>
<feature type="compositionally biased region" description="Basic and acidic residues" evidence="1">
    <location>
        <begin position="86"/>
        <end position="97"/>
    </location>
</feature>
<keyword evidence="3" id="KW-1185">Reference proteome</keyword>
<proteinExistence type="predicted"/>
<feature type="region of interest" description="Disordered" evidence="1">
    <location>
        <begin position="77"/>
        <end position="97"/>
    </location>
</feature>
<evidence type="ECO:0000313" key="3">
    <source>
        <dbReference type="Proteomes" id="UP000828390"/>
    </source>
</evidence>
<reference evidence="2" key="1">
    <citation type="journal article" date="2019" name="bioRxiv">
        <title>The Genome of the Zebra Mussel, Dreissena polymorpha: A Resource for Invasive Species Research.</title>
        <authorList>
            <person name="McCartney M.A."/>
            <person name="Auch B."/>
            <person name="Kono T."/>
            <person name="Mallez S."/>
            <person name="Zhang Y."/>
            <person name="Obille A."/>
            <person name="Becker A."/>
            <person name="Abrahante J.E."/>
            <person name="Garbe J."/>
            <person name="Badalamenti J.P."/>
            <person name="Herman A."/>
            <person name="Mangelson H."/>
            <person name="Liachko I."/>
            <person name="Sullivan S."/>
            <person name="Sone E.D."/>
            <person name="Koren S."/>
            <person name="Silverstein K.A.T."/>
            <person name="Beckman K.B."/>
            <person name="Gohl D.M."/>
        </authorList>
    </citation>
    <scope>NUCLEOTIDE SEQUENCE</scope>
    <source>
        <strain evidence="2">Duluth1</strain>
        <tissue evidence="2">Whole animal</tissue>
    </source>
</reference>
<evidence type="ECO:0000256" key="1">
    <source>
        <dbReference type="SAM" id="MobiDB-lite"/>
    </source>
</evidence>
<accession>A0A9D4BV63</accession>
<protein>
    <submittedName>
        <fullName evidence="2">Uncharacterized protein</fullName>
    </submittedName>
</protein>
<dbReference type="Proteomes" id="UP000828390">
    <property type="component" value="Unassembled WGS sequence"/>
</dbReference>
<comment type="caution">
    <text evidence="2">The sequence shown here is derived from an EMBL/GenBank/DDBJ whole genome shotgun (WGS) entry which is preliminary data.</text>
</comment>
<evidence type="ECO:0000313" key="2">
    <source>
        <dbReference type="EMBL" id="KAH3710269.1"/>
    </source>
</evidence>
<name>A0A9D4BV63_DREPO</name>
<sequence length="97" mass="10805">MNQFGQPRITRKADDGLPGLIEAGVSYISSLATPVDQIKRDVARGATGLILVHLWVNQLHTLIYTSIELYDYSRCEHTSSNTNKDTQSEQKTVDGKK</sequence>
<organism evidence="2 3">
    <name type="scientific">Dreissena polymorpha</name>
    <name type="common">Zebra mussel</name>
    <name type="synonym">Mytilus polymorpha</name>
    <dbReference type="NCBI Taxonomy" id="45954"/>
    <lineage>
        <taxon>Eukaryota</taxon>
        <taxon>Metazoa</taxon>
        <taxon>Spiralia</taxon>
        <taxon>Lophotrochozoa</taxon>
        <taxon>Mollusca</taxon>
        <taxon>Bivalvia</taxon>
        <taxon>Autobranchia</taxon>
        <taxon>Heteroconchia</taxon>
        <taxon>Euheterodonta</taxon>
        <taxon>Imparidentia</taxon>
        <taxon>Neoheterodontei</taxon>
        <taxon>Myida</taxon>
        <taxon>Dreissenoidea</taxon>
        <taxon>Dreissenidae</taxon>
        <taxon>Dreissena</taxon>
    </lineage>
</organism>